<evidence type="ECO:0000256" key="5">
    <source>
        <dbReference type="ARBA" id="ARBA00022679"/>
    </source>
</evidence>
<protein>
    <recommendedName>
        <fullName evidence="3">dual-specificity kinase</fullName>
        <ecNumber evidence="3">2.7.12.1</ecNumber>
    </recommendedName>
</protein>
<evidence type="ECO:0000256" key="14">
    <source>
        <dbReference type="SAM" id="MobiDB-lite"/>
    </source>
</evidence>
<comment type="subcellular location">
    <subcellularLocation>
        <location evidence="1">Nucleus</location>
    </subcellularLocation>
</comment>
<dbReference type="GO" id="GO:0004674">
    <property type="term" value="F:protein serine/threonine kinase activity"/>
    <property type="evidence" value="ECO:0007669"/>
    <property type="project" value="UniProtKB-KW"/>
</dbReference>
<dbReference type="AlphaFoldDB" id="A0A226ETN2"/>
<dbReference type="Pfam" id="PF00069">
    <property type="entry name" value="Pkinase"/>
    <property type="match status" value="1"/>
</dbReference>
<evidence type="ECO:0000256" key="9">
    <source>
        <dbReference type="ARBA" id="ARBA00023242"/>
    </source>
</evidence>
<dbReference type="Gene3D" id="3.30.200.20">
    <property type="entry name" value="Phosphorylase Kinase, domain 1"/>
    <property type="match status" value="1"/>
</dbReference>
<accession>A0A226ETN2</accession>
<dbReference type="PANTHER" id="PTHR24058:SF28">
    <property type="entry name" value="SERINE_THREONINE-PROTEIN KINASE MINIBRAIN"/>
    <property type="match status" value="1"/>
</dbReference>
<keyword evidence="8 13" id="KW-0067">ATP-binding</keyword>
<feature type="compositionally biased region" description="Low complexity" evidence="14">
    <location>
        <begin position="525"/>
        <end position="539"/>
    </location>
</feature>
<dbReference type="OrthoDB" id="9332038at2759"/>
<dbReference type="SUPFAM" id="SSF56112">
    <property type="entry name" value="Protein kinase-like (PK-like)"/>
    <property type="match status" value="1"/>
</dbReference>
<feature type="region of interest" description="Disordered" evidence="14">
    <location>
        <begin position="518"/>
        <end position="582"/>
    </location>
</feature>
<dbReference type="PANTHER" id="PTHR24058">
    <property type="entry name" value="DUAL SPECIFICITY PROTEIN KINASE"/>
    <property type="match status" value="1"/>
</dbReference>
<evidence type="ECO:0000256" key="10">
    <source>
        <dbReference type="ARBA" id="ARBA00049003"/>
    </source>
</evidence>
<evidence type="ECO:0000256" key="3">
    <source>
        <dbReference type="ARBA" id="ARBA00013203"/>
    </source>
</evidence>
<proteinExistence type="inferred from homology"/>
<keyword evidence="17" id="KW-1185">Reference proteome</keyword>
<feature type="region of interest" description="Disordered" evidence="14">
    <location>
        <begin position="805"/>
        <end position="835"/>
    </location>
</feature>
<feature type="compositionally biased region" description="Low complexity" evidence="14">
    <location>
        <begin position="693"/>
        <end position="706"/>
    </location>
</feature>
<dbReference type="GO" id="GO:0005524">
    <property type="term" value="F:ATP binding"/>
    <property type="evidence" value="ECO:0007669"/>
    <property type="project" value="UniProtKB-UniRule"/>
</dbReference>
<dbReference type="GO" id="GO:0004712">
    <property type="term" value="F:protein serine/threonine/tyrosine kinase activity"/>
    <property type="evidence" value="ECO:0007669"/>
    <property type="project" value="UniProtKB-EC"/>
</dbReference>
<feature type="compositionally biased region" description="Polar residues" evidence="14">
    <location>
        <begin position="847"/>
        <end position="856"/>
    </location>
</feature>
<feature type="domain" description="Protein kinase" evidence="15">
    <location>
        <begin position="194"/>
        <end position="513"/>
    </location>
</feature>
<dbReference type="PROSITE" id="PS00107">
    <property type="entry name" value="PROTEIN_KINASE_ATP"/>
    <property type="match status" value="1"/>
</dbReference>
<dbReference type="PROSITE" id="PS00108">
    <property type="entry name" value="PROTEIN_KINASE_ST"/>
    <property type="match status" value="1"/>
</dbReference>
<comment type="catalytic activity">
    <reaction evidence="11">
        <text>L-threonyl-[protein] + ATP = O-phospho-L-threonyl-[protein] + ADP + H(+)</text>
        <dbReference type="Rhea" id="RHEA:46608"/>
        <dbReference type="Rhea" id="RHEA-COMP:11060"/>
        <dbReference type="Rhea" id="RHEA-COMP:11605"/>
        <dbReference type="ChEBI" id="CHEBI:15378"/>
        <dbReference type="ChEBI" id="CHEBI:30013"/>
        <dbReference type="ChEBI" id="CHEBI:30616"/>
        <dbReference type="ChEBI" id="CHEBI:61977"/>
        <dbReference type="ChEBI" id="CHEBI:456216"/>
        <dbReference type="EC" id="2.7.12.1"/>
    </reaction>
</comment>
<dbReference type="GO" id="GO:0005634">
    <property type="term" value="C:nucleus"/>
    <property type="evidence" value="ECO:0007669"/>
    <property type="project" value="UniProtKB-SubCell"/>
</dbReference>
<dbReference type="STRING" id="158441.A0A226ETN2"/>
<comment type="caution">
    <text evidence="16">The sequence shown here is derived from an EMBL/GenBank/DDBJ whole genome shotgun (WGS) entry which is preliminary data.</text>
</comment>
<reference evidence="16 17" key="1">
    <citation type="submission" date="2015-12" db="EMBL/GenBank/DDBJ databases">
        <title>The genome of Folsomia candida.</title>
        <authorList>
            <person name="Faddeeva A."/>
            <person name="Derks M.F."/>
            <person name="Anvar Y."/>
            <person name="Smit S."/>
            <person name="Van Straalen N."/>
            <person name="Roelofs D."/>
        </authorList>
    </citation>
    <scope>NUCLEOTIDE SEQUENCE [LARGE SCALE GENOMIC DNA]</scope>
    <source>
        <strain evidence="16 17">VU population</strain>
        <tissue evidence="16">Whole body</tissue>
    </source>
</reference>
<dbReference type="InterPro" id="IPR017441">
    <property type="entry name" value="Protein_kinase_ATP_BS"/>
</dbReference>
<dbReference type="EC" id="2.7.12.1" evidence="3"/>
<keyword evidence="6 13" id="KW-0547">Nucleotide-binding</keyword>
<comment type="catalytic activity">
    <reaction evidence="12">
        <text>L-tyrosyl-[protein] + ATP = O-phospho-L-tyrosyl-[protein] + ADP + H(+)</text>
        <dbReference type="Rhea" id="RHEA:10596"/>
        <dbReference type="Rhea" id="RHEA-COMP:10136"/>
        <dbReference type="Rhea" id="RHEA-COMP:20101"/>
        <dbReference type="ChEBI" id="CHEBI:15378"/>
        <dbReference type="ChEBI" id="CHEBI:30616"/>
        <dbReference type="ChEBI" id="CHEBI:46858"/>
        <dbReference type="ChEBI" id="CHEBI:61978"/>
        <dbReference type="ChEBI" id="CHEBI:456216"/>
        <dbReference type="EC" id="2.7.12.1"/>
    </reaction>
</comment>
<dbReference type="Proteomes" id="UP000198287">
    <property type="component" value="Unassembled WGS sequence"/>
</dbReference>
<evidence type="ECO:0000256" key="12">
    <source>
        <dbReference type="ARBA" id="ARBA00051680"/>
    </source>
</evidence>
<keyword evidence="5" id="KW-0808">Transferase</keyword>
<evidence type="ECO:0000313" key="17">
    <source>
        <dbReference type="Proteomes" id="UP000198287"/>
    </source>
</evidence>
<dbReference type="EMBL" id="LNIX01000002">
    <property type="protein sequence ID" value="OXA60181.1"/>
    <property type="molecule type" value="Genomic_DNA"/>
</dbReference>
<feature type="compositionally biased region" description="Low complexity" evidence="14">
    <location>
        <begin position="674"/>
        <end position="684"/>
    </location>
</feature>
<evidence type="ECO:0000256" key="1">
    <source>
        <dbReference type="ARBA" id="ARBA00004123"/>
    </source>
</evidence>
<evidence type="ECO:0000256" key="7">
    <source>
        <dbReference type="ARBA" id="ARBA00022777"/>
    </source>
</evidence>
<dbReference type="InterPro" id="IPR044131">
    <property type="entry name" value="PKc_DYR1A/1B"/>
</dbReference>
<evidence type="ECO:0000313" key="16">
    <source>
        <dbReference type="EMBL" id="OXA60181.1"/>
    </source>
</evidence>
<evidence type="ECO:0000256" key="4">
    <source>
        <dbReference type="ARBA" id="ARBA00022527"/>
    </source>
</evidence>
<evidence type="ECO:0000259" key="15">
    <source>
        <dbReference type="PROSITE" id="PS50011"/>
    </source>
</evidence>
<name>A0A226ETN2_FOLCA</name>
<evidence type="ECO:0000256" key="8">
    <source>
        <dbReference type="ARBA" id="ARBA00022840"/>
    </source>
</evidence>
<keyword evidence="7 16" id="KW-0418">Kinase</keyword>
<evidence type="ECO:0000256" key="6">
    <source>
        <dbReference type="ARBA" id="ARBA00022741"/>
    </source>
</evidence>
<feature type="region of interest" description="Disordered" evidence="14">
    <location>
        <begin position="151"/>
        <end position="171"/>
    </location>
</feature>
<comment type="catalytic activity">
    <reaction evidence="10">
        <text>L-seryl-[protein] + ATP = O-phospho-L-seryl-[protein] + ADP + H(+)</text>
        <dbReference type="Rhea" id="RHEA:17989"/>
        <dbReference type="Rhea" id="RHEA-COMP:9863"/>
        <dbReference type="Rhea" id="RHEA-COMP:11604"/>
        <dbReference type="ChEBI" id="CHEBI:15378"/>
        <dbReference type="ChEBI" id="CHEBI:29999"/>
        <dbReference type="ChEBI" id="CHEBI:30616"/>
        <dbReference type="ChEBI" id="CHEBI:83421"/>
        <dbReference type="ChEBI" id="CHEBI:456216"/>
        <dbReference type="EC" id="2.7.12.1"/>
    </reaction>
</comment>
<dbReference type="InterPro" id="IPR000719">
    <property type="entry name" value="Prot_kinase_dom"/>
</dbReference>
<dbReference type="InterPro" id="IPR050494">
    <property type="entry name" value="Ser_Thr_dual-spec_kinase"/>
</dbReference>
<feature type="compositionally biased region" description="Basic and acidic residues" evidence="14">
    <location>
        <begin position="161"/>
        <end position="170"/>
    </location>
</feature>
<comment type="similarity">
    <text evidence="2">Belongs to the protein kinase superfamily. CMGC Ser/Thr protein kinase family. MNB/DYRK subfamily.</text>
</comment>
<feature type="binding site" evidence="13">
    <location>
        <position position="223"/>
    </location>
    <ligand>
        <name>ATP</name>
        <dbReference type="ChEBI" id="CHEBI:30616"/>
    </ligand>
</feature>
<feature type="compositionally biased region" description="Low complexity" evidence="14">
    <location>
        <begin position="859"/>
        <end position="894"/>
    </location>
</feature>
<gene>
    <name evidence="16" type="ORF">Fcan01_05908</name>
</gene>
<dbReference type="PROSITE" id="PS50011">
    <property type="entry name" value="PROTEIN_KINASE_DOM"/>
    <property type="match status" value="1"/>
</dbReference>
<evidence type="ECO:0000256" key="11">
    <source>
        <dbReference type="ARBA" id="ARBA00049308"/>
    </source>
</evidence>
<dbReference type="FunFam" id="1.10.510.10:FF:000117">
    <property type="entry name" value="dual specificity tyrosine-phosphorylation-regulated kinase 1A isoform X1"/>
    <property type="match status" value="1"/>
</dbReference>
<dbReference type="InterPro" id="IPR008271">
    <property type="entry name" value="Ser/Thr_kinase_AS"/>
</dbReference>
<dbReference type="Gene3D" id="1.10.510.10">
    <property type="entry name" value="Transferase(Phosphotransferase) domain 1"/>
    <property type="match status" value="1"/>
</dbReference>
<dbReference type="SMART" id="SM00220">
    <property type="entry name" value="S_TKc"/>
    <property type="match status" value="1"/>
</dbReference>
<dbReference type="InterPro" id="IPR011009">
    <property type="entry name" value="Kinase-like_dom_sf"/>
</dbReference>
<feature type="compositionally biased region" description="Low complexity" evidence="14">
    <location>
        <begin position="806"/>
        <end position="821"/>
    </location>
</feature>
<dbReference type="CDD" id="cd14226">
    <property type="entry name" value="PKc_DYRK1"/>
    <property type="match status" value="1"/>
</dbReference>
<keyword evidence="9" id="KW-0539">Nucleus</keyword>
<dbReference type="OMA" id="MECESPR"/>
<feature type="compositionally biased region" description="Gly residues" evidence="14">
    <location>
        <begin position="550"/>
        <end position="560"/>
    </location>
</feature>
<keyword evidence="4" id="KW-0723">Serine/threonine-protein kinase</keyword>
<evidence type="ECO:0000256" key="13">
    <source>
        <dbReference type="PROSITE-ProRule" id="PRU10141"/>
    </source>
</evidence>
<evidence type="ECO:0000256" key="2">
    <source>
        <dbReference type="ARBA" id="ARBA00008867"/>
    </source>
</evidence>
<feature type="region of interest" description="Disordered" evidence="14">
    <location>
        <begin position="847"/>
        <end position="924"/>
    </location>
</feature>
<dbReference type="FunFam" id="3.30.200.20:FF:000087">
    <property type="entry name" value="Dual specificity tyrosine-phosphorylation-regulated kinase 1A"/>
    <property type="match status" value="1"/>
</dbReference>
<feature type="compositionally biased region" description="Polar residues" evidence="14">
    <location>
        <begin position="915"/>
        <end position="924"/>
    </location>
</feature>
<sequence>MGSKVRGPSGASLYGRLAPEEQLMSSLAGSCGVQLGTTNVLGIMGMAVPVHTNPNSSSGLVMNMNAVAAASGGSVFPHTPAGVNLNTNVVVSGAVAPNVGVGSNTVADMQAMQARIPKTFRDPSAAPLRKLSVDLIKTYKHINQVYFAKKKRRAQQQGDDAGNKKERKVFSNDGYDDDNHDYIIRNGEKFLDRYEIDSLIGKGSFGQVVKAYDHEDQCLVAIKIIKNKKPFLNQAQIEVKLLEIMNKADADNKYYIVKLKRHFMWRSHLCLVFELLSYNLYDLLRNTNFRGVSLNLTRKFAQQLCTALLFLATPELNIIHCDLKPENILLCNPKRSAIKIVDFGSSCQLGQRIYQYIQSRFYRSPEVLLGIPYDLAIDMWSLGCILVEMHTGEPLFSGADEVDQMNKIIEVLGHPPKHLLDIGQKGRKFFDKMPDGSHSLKKTKNNRKYKAASSRRLHDILGVETGGPGGRRTNEPGHSVQDYLRFKDLILRMLDFDPKTRITPYYALQHNFFKRTNDEGTATNMGNPSQGSSSSPSNMDRLQQLSASGGHHGSIGGGNNVIGSSGTGSRSHHGGLNQHNHHIPQAIGSFNHANNSSISQFLSSANSSSAGGNHQSNSLLLQSHGATSIDMECESPRLNTGGGGGGGLSYHTRSMGPVAMSLANHSSSHLLNISSGLSSGSSGRNPPPHIIPSSLLDSGASSSLTGRYGGGGSSSSGGPSSLPVNIDFSNSSVTNFPGYLNMNLNNGPPPPTSSLECTQTGSLNMPLMGGIITSGGSSAFNMNLNLTGLPPHHLGSSLNSTTGLVSSISSQNMQQSSSSGGYPPPPSQFLGNILPSFSSVSNTSTVGYTGSSSNSVPRGGSESGSSASSADLGISNSGSGGKSNNLLLSLSSRGGRQGTVNSSEEDRDRDDSPMVCQQSPVASH</sequence>
<feature type="region of interest" description="Disordered" evidence="14">
    <location>
        <begin position="674"/>
        <end position="723"/>
    </location>
</feature>
<organism evidence="16 17">
    <name type="scientific">Folsomia candida</name>
    <name type="common">Springtail</name>
    <dbReference type="NCBI Taxonomy" id="158441"/>
    <lineage>
        <taxon>Eukaryota</taxon>
        <taxon>Metazoa</taxon>
        <taxon>Ecdysozoa</taxon>
        <taxon>Arthropoda</taxon>
        <taxon>Hexapoda</taxon>
        <taxon>Collembola</taxon>
        <taxon>Entomobryomorpha</taxon>
        <taxon>Isotomoidea</taxon>
        <taxon>Isotomidae</taxon>
        <taxon>Proisotominae</taxon>
        <taxon>Folsomia</taxon>
    </lineage>
</organism>